<dbReference type="Proteomes" id="UP000619536">
    <property type="component" value="Unassembled WGS sequence"/>
</dbReference>
<evidence type="ECO:0000256" key="1">
    <source>
        <dbReference type="ARBA" id="ARBA00000085"/>
    </source>
</evidence>
<reference evidence="10" key="1">
    <citation type="journal article" date="2014" name="Int. J. Syst. Evol. Microbiol.">
        <title>Complete genome sequence of Corynebacterium casei LMG S-19264T (=DSM 44701T), isolated from a smear-ripened cheese.</title>
        <authorList>
            <consortium name="US DOE Joint Genome Institute (JGI-PGF)"/>
            <person name="Walter F."/>
            <person name="Albersmeier A."/>
            <person name="Kalinowski J."/>
            <person name="Ruckert C."/>
        </authorList>
    </citation>
    <scope>NUCLEOTIDE SEQUENCE</scope>
    <source>
        <strain evidence="10">CCM 8606</strain>
    </source>
</reference>
<dbReference type="Pfam" id="PF02518">
    <property type="entry name" value="HATPase_c"/>
    <property type="match status" value="1"/>
</dbReference>
<dbReference type="InterPro" id="IPR003594">
    <property type="entry name" value="HATPase_dom"/>
</dbReference>
<evidence type="ECO:0000313" key="10">
    <source>
        <dbReference type="EMBL" id="GGI14175.1"/>
    </source>
</evidence>
<comment type="caution">
    <text evidence="10">The sequence shown here is derived from an EMBL/GenBank/DDBJ whole genome shotgun (WGS) entry which is preliminary data.</text>
</comment>
<dbReference type="EMBL" id="BMDH01000002">
    <property type="protein sequence ID" value="GGI14175.1"/>
    <property type="molecule type" value="Genomic_DNA"/>
</dbReference>
<proteinExistence type="predicted"/>
<sequence>MIQRSNDAICVADVYGEIVFVNDSAKQIELLAQNRVLHDGLLQVMQALENDYVERGACQWQSMQIKQPVEGTQGLLLVQVLNLGFCGFERLCAIVARDVRDQHQLDTMQKDLISNLSHELKTPIGAISLLAETLADVEDDTEAVHYFSSRILRESRRLQDLVAQILDISRSSSQRAESNLSANVGDSNISVDAGIDVYYGTAGGVDVLAESGESAPLGGNVEHSNSVLSNVDACNCKEVVGEVCNAVQVIQQAIDDSAVQAQAKHIHVVFTCVEDGHPVGLRRTADDTGQHIAGQHVIRQYSMDDDSCRWIVAIRAQDLRTIVANIVNNAIAYSAPYTTVSISVESDTEKYGDCIAIRVVDLGDGIPKEDTMRVFERFYRVDPARSRNTGGSGLGLAIVKQLVEQAGGRVDLWSRLGEGTTVTVLLPCAV</sequence>
<dbReference type="SMART" id="SM00387">
    <property type="entry name" value="HATPase_c"/>
    <property type="match status" value="1"/>
</dbReference>
<accession>A0A8J3AJW9</accession>
<keyword evidence="4" id="KW-0597">Phosphoprotein</keyword>
<dbReference type="GO" id="GO:0016036">
    <property type="term" value="P:cellular response to phosphate starvation"/>
    <property type="evidence" value="ECO:0007669"/>
    <property type="project" value="TreeGrafter"/>
</dbReference>
<dbReference type="PANTHER" id="PTHR45453:SF1">
    <property type="entry name" value="PHOSPHATE REGULON SENSOR PROTEIN PHOR"/>
    <property type="match status" value="1"/>
</dbReference>
<feature type="domain" description="Histidine kinase" evidence="9">
    <location>
        <begin position="115"/>
        <end position="430"/>
    </location>
</feature>
<evidence type="ECO:0000256" key="3">
    <source>
        <dbReference type="ARBA" id="ARBA00012438"/>
    </source>
</evidence>
<dbReference type="AlphaFoldDB" id="A0A8J3AJW9"/>
<dbReference type="EC" id="2.7.13.3" evidence="3"/>
<evidence type="ECO:0000256" key="2">
    <source>
        <dbReference type="ARBA" id="ARBA00004236"/>
    </source>
</evidence>
<dbReference type="SMART" id="SM00388">
    <property type="entry name" value="HisKA"/>
    <property type="match status" value="1"/>
</dbReference>
<comment type="catalytic activity">
    <reaction evidence="1">
        <text>ATP + protein L-histidine = ADP + protein N-phospho-L-histidine.</text>
        <dbReference type="EC" id="2.7.13.3"/>
    </reaction>
</comment>
<dbReference type="InterPro" id="IPR036097">
    <property type="entry name" value="HisK_dim/P_sf"/>
</dbReference>
<dbReference type="PROSITE" id="PS50109">
    <property type="entry name" value="HIS_KIN"/>
    <property type="match status" value="1"/>
</dbReference>
<comment type="subcellular location">
    <subcellularLocation>
        <location evidence="2">Cell membrane</location>
    </subcellularLocation>
</comment>
<dbReference type="InterPro" id="IPR004358">
    <property type="entry name" value="Sig_transdc_His_kin-like_C"/>
</dbReference>
<dbReference type="InterPro" id="IPR050351">
    <property type="entry name" value="BphY/WalK/GraS-like"/>
</dbReference>
<dbReference type="InterPro" id="IPR003661">
    <property type="entry name" value="HisK_dim/P_dom"/>
</dbReference>
<keyword evidence="5" id="KW-0808">Transferase</keyword>
<dbReference type="CDD" id="cd00075">
    <property type="entry name" value="HATPase"/>
    <property type="match status" value="1"/>
</dbReference>
<dbReference type="InterPro" id="IPR036890">
    <property type="entry name" value="HATPase_C_sf"/>
</dbReference>
<reference evidence="10" key="2">
    <citation type="submission" date="2020-09" db="EMBL/GenBank/DDBJ databases">
        <authorList>
            <person name="Sun Q."/>
            <person name="Sedlacek I."/>
        </authorList>
    </citation>
    <scope>NUCLEOTIDE SEQUENCE</scope>
    <source>
        <strain evidence="10">CCM 8606</strain>
    </source>
</reference>
<evidence type="ECO:0000256" key="6">
    <source>
        <dbReference type="ARBA" id="ARBA00022777"/>
    </source>
</evidence>
<dbReference type="PRINTS" id="PR00344">
    <property type="entry name" value="BCTRLSENSOR"/>
</dbReference>
<dbReference type="PANTHER" id="PTHR45453">
    <property type="entry name" value="PHOSPHATE REGULON SENSOR PROTEIN PHOR"/>
    <property type="match status" value="1"/>
</dbReference>
<dbReference type="FunFam" id="3.30.565.10:FF:000006">
    <property type="entry name" value="Sensor histidine kinase WalK"/>
    <property type="match status" value="1"/>
</dbReference>
<dbReference type="GO" id="GO:0005886">
    <property type="term" value="C:plasma membrane"/>
    <property type="evidence" value="ECO:0007669"/>
    <property type="project" value="UniProtKB-SubCell"/>
</dbReference>
<keyword evidence="11" id="KW-1185">Reference proteome</keyword>
<name>A0A8J3AJW9_9BIFI</name>
<evidence type="ECO:0000259" key="9">
    <source>
        <dbReference type="PROSITE" id="PS50109"/>
    </source>
</evidence>
<evidence type="ECO:0000313" key="11">
    <source>
        <dbReference type="Proteomes" id="UP000619536"/>
    </source>
</evidence>
<evidence type="ECO:0000256" key="8">
    <source>
        <dbReference type="ARBA" id="ARBA00039401"/>
    </source>
</evidence>
<evidence type="ECO:0000256" key="5">
    <source>
        <dbReference type="ARBA" id="ARBA00022679"/>
    </source>
</evidence>
<dbReference type="InterPro" id="IPR005467">
    <property type="entry name" value="His_kinase_dom"/>
</dbReference>
<evidence type="ECO:0000256" key="4">
    <source>
        <dbReference type="ARBA" id="ARBA00022553"/>
    </source>
</evidence>
<keyword evidence="6" id="KW-0418">Kinase</keyword>
<dbReference type="Gene3D" id="3.30.565.10">
    <property type="entry name" value="Histidine kinase-like ATPase, C-terminal domain"/>
    <property type="match status" value="1"/>
</dbReference>
<protein>
    <recommendedName>
        <fullName evidence="8">Sensor-like histidine kinase SenX3</fullName>
        <ecNumber evidence="3">2.7.13.3</ecNumber>
    </recommendedName>
</protein>
<dbReference type="GO" id="GO:0004721">
    <property type="term" value="F:phosphoprotein phosphatase activity"/>
    <property type="evidence" value="ECO:0007669"/>
    <property type="project" value="TreeGrafter"/>
</dbReference>
<dbReference type="SUPFAM" id="SSF55874">
    <property type="entry name" value="ATPase domain of HSP90 chaperone/DNA topoisomerase II/histidine kinase"/>
    <property type="match status" value="1"/>
</dbReference>
<dbReference type="Pfam" id="PF00512">
    <property type="entry name" value="HisKA"/>
    <property type="match status" value="1"/>
</dbReference>
<organism evidence="10 11">
    <name type="scientific">Galliscardovia ingluviei</name>
    <dbReference type="NCBI Taxonomy" id="1769422"/>
    <lineage>
        <taxon>Bacteria</taxon>
        <taxon>Bacillati</taxon>
        <taxon>Actinomycetota</taxon>
        <taxon>Actinomycetes</taxon>
        <taxon>Bifidobacteriales</taxon>
        <taxon>Bifidobacteriaceae</taxon>
        <taxon>Galliscardovia</taxon>
    </lineage>
</organism>
<evidence type="ECO:0000256" key="7">
    <source>
        <dbReference type="ARBA" id="ARBA00023012"/>
    </source>
</evidence>
<gene>
    <name evidence="10" type="ORF">GCM10007377_09620</name>
</gene>
<dbReference type="GO" id="GO:0000155">
    <property type="term" value="F:phosphorelay sensor kinase activity"/>
    <property type="evidence" value="ECO:0007669"/>
    <property type="project" value="InterPro"/>
</dbReference>
<dbReference type="CDD" id="cd00082">
    <property type="entry name" value="HisKA"/>
    <property type="match status" value="1"/>
</dbReference>
<dbReference type="SUPFAM" id="SSF47384">
    <property type="entry name" value="Homodimeric domain of signal transducing histidine kinase"/>
    <property type="match status" value="1"/>
</dbReference>
<keyword evidence="7" id="KW-0902">Two-component regulatory system</keyword>
<dbReference type="Gene3D" id="1.10.287.130">
    <property type="match status" value="1"/>
</dbReference>